<dbReference type="NCBIfam" id="TIGR03696">
    <property type="entry name" value="Rhs_assc_core"/>
    <property type="match status" value="1"/>
</dbReference>
<evidence type="ECO:0000313" key="5">
    <source>
        <dbReference type="Proteomes" id="UP001499942"/>
    </source>
</evidence>
<dbReference type="InterPro" id="IPR022385">
    <property type="entry name" value="Rhs_assc_core"/>
</dbReference>
<feature type="domain" description="Teneurin-like YD-shell" evidence="3">
    <location>
        <begin position="1685"/>
        <end position="1891"/>
    </location>
</feature>
<dbReference type="PANTHER" id="PTHR32305:SF17">
    <property type="entry name" value="TRNA NUCLEASE WAPA"/>
    <property type="match status" value="1"/>
</dbReference>
<comment type="caution">
    <text evidence="4">The sequence shown here is derived from an EMBL/GenBank/DDBJ whole genome shotgun (WGS) entry which is preliminary data.</text>
</comment>
<feature type="region of interest" description="Disordered" evidence="2">
    <location>
        <begin position="1912"/>
        <end position="1958"/>
    </location>
</feature>
<dbReference type="EMBL" id="BAAASR010000007">
    <property type="protein sequence ID" value="GAA2486010.1"/>
    <property type="molecule type" value="Genomic_DNA"/>
</dbReference>
<dbReference type="InterPro" id="IPR056823">
    <property type="entry name" value="TEN-like_YD-shell"/>
</dbReference>
<dbReference type="Pfam" id="PF05593">
    <property type="entry name" value="RHS_repeat"/>
    <property type="match status" value="1"/>
</dbReference>
<accession>A0ABN3LNB7</accession>
<reference evidence="4 5" key="1">
    <citation type="journal article" date="2019" name="Int. J. Syst. Evol. Microbiol.">
        <title>The Global Catalogue of Microorganisms (GCM) 10K type strain sequencing project: providing services to taxonomists for standard genome sequencing and annotation.</title>
        <authorList>
            <consortium name="The Broad Institute Genomics Platform"/>
            <consortium name="The Broad Institute Genome Sequencing Center for Infectious Disease"/>
            <person name="Wu L."/>
            <person name="Ma J."/>
        </authorList>
    </citation>
    <scope>NUCLEOTIDE SEQUENCE [LARGE SCALE GENOMIC DNA]</scope>
    <source>
        <strain evidence="4 5">JCM 5062</strain>
    </source>
</reference>
<protein>
    <submittedName>
        <fullName evidence="4">RHS repeat-associated core domain-containing protein</fullName>
    </submittedName>
</protein>
<dbReference type="InterPro" id="IPR031325">
    <property type="entry name" value="RHS_repeat"/>
</dbReference>
<dbReference type="Pfam" id="PF25023">
    <property type="entry name" value="TEN_YD-shell"/>
    <property type="match status" value="1"/>
</dbReference>
<gene>
    <name evidence="4" type="ORF">GCM10010393_16380</name>
</gene>
<name>A0ABN3LNB7_9ACTN</name>
<keyword evidence="1" id="KW-0677">Repeat</keyword>
<evidence type="ECO:0000259" key="3">
    <source>
        <dbReference type="Pfam" id="PF25023"/>
    </source>
</evidence>
<organism evidence="4 5">
    <name type="scientific">Streptomyces gobitricini</name>
    <dbReference type="NCBI Taxonomy" id="68211"/>
    <lineage>
        <taxon>Bacteria</taxon>
        <taxon>Bacillati</taxon>
        <taxon>Actinomycetota</taxon>
        <taxon>Actinomycetes</taxon>
        <taxon>Kitasatosporales</taxon>
        <taxon>Streptomycetaceae</taxon>
        <taxon>Streptomyces</taxon>
    </lineage>
</organism>
<dbReference type="InterPro" id="IPR006530">
    <property type="entry name" value="YD"/>
</dbReference>
<dbReference type="Gene3D" id="2.180.10.10">
    <property type="entry name" value="RHS repeat-associated core"/>
    <property type="match status" value="1"/>
</dbReference>
<keyword evidence="5" id="KW-1185">Reference proteome</keyword>
<evidence type="ECO:0000256" key="2">
    <source>
        <dbReference type="SAM" id="MobiDB-lite"/>
    </source>
</evidence>
<dbReference type="NCBIfam" id="TIGR01643">
    <property type="entry name" value="YD_repeat_2x"/>
    <property type="match status" value="1"/>
</dbReference>
<dbReference type="Proteomes" id="UP001499942">
    <property type="component" value="Unassembled WGS sequence"/>
</dbReference>
<sequence>MFRPRLRRDSLRAGRLSTGGLPVIGALVLALTVPTVMPATVAAAASPGAPESADTRVSRVRPVEGLGAQEARQRVTRDKKANQRLIDRARSERRTVSWPKRGASGVVDVGAVPASGAARPAKPAAPGKATVTVLDQTAARKAGVTGVLFTVAAPQPGAARVTVDYASFASAVGGNWSHRLGLVRLPSCALTTPAKPACRTTTPVDSTNDVEEQTVTGDTALAPRSAPTVMAVAAEETTTSTAGGGDFAATPLAVSSAWEAGASSGSFTWSYPITLPPAPAGPVPPLSLAYDSGSIDGRTANTNNQGSLVGEGFSMTESYVERKYGSCEDDGQADKNDQCWKYENASLVLNGVANELVKDDTSGQWRLKNDDASQVFHATGADNGDDGDDITAGKGDGKGEYWKVVTGDGTTYTFGLNKLPGAGTERTNSTWTVPVFGDDSGEPGYSSGTGFSGRAKTQAWRWNVDLVQDVHGNAATYWYTKETNHYAKNGDKTQLASYVRGGYPTDIRYGQRADALFTGITSGKVTFAYKERCTAASCESLTKDTALNWPDVPFDSICSSTATDCALTGPSFFTRKRLTEIGTHVWSTAAEPDAFKPVDSYALGQEFFDGQDIGNSSDQVLTLTSVKRTGLNGTAIGLPPVGFTYQQRPNRVEGGTQPGGANILPLTRPRISTVTSETGAITTVVLSNPECVRGTNMPAAVDKNTHSCYPVYWPINGGDPAQDWFHKYRVTAVNTSDPAAKNPAVEYSYEYATPAWHYNDDPFTKEKERTWSVWRGYQKVTTYTGELGATRSKSVKLFMQGMHGDKQLDGTTRTATVEPIPMTGVTLLAATDSDQYAGQLRQDITYDGAKPIAFTVSDFWSKQTASQRKSYAHTKAYFVRTARTYERTWLTAVQKWRTTASSHTYDDTYGMLTTTENHGDWSVAGDETCTRNWYARNAAKGLTGLVSRTRTVGKPCAATDDTLALPANADSRGDVISDAATVFDDPAATGWTPDQTPTLGLPTWTGQPKGYPAANGTADRNPSATSWQTVSVSTFDTATAKLGRPLTVKNAAGQVTSTAYYPAAGGPVTGVIISHPKLASNGQIHKAYTYVDPARGSVSHTLDANLKRTEHTRDALGRITATWLPNRSKAGGDSPSATFAYGLSQTKPSWTSVSKLKADGTTYLTSYTLYDSLLRQVQTQTPAATGGRILTDTRYDARGLAVITQSDAYDSGSAPNSTYTGVEYAQAPVQNETVYDGAGRAVKTTLSSWGVKKWDTTTTYTGDSVATSAVEGGTASRVITDALGRTKESRTYAGPQPNDTEYGATLGASYTRVAFTYTLDGKQRTVTGPDGAVWSYTYDLYGRPTTATDPDKGTTATKYTVLDQIDHTKDAKGQFLHYGYDELGRKTGLWHTSRTDANKLAAWTFDGLLKGRPDQSIRYENGVNQANSKAYTKTVTAYDSQSRPTATTLTLPDTDPLVASGAVPPTLAFGTAYRLDGTINNTKEPAAGGLPAETVETLYNGVGLPVSQSGISGYLLGVDYSALGQVHQLQLGTSAAAKRVFLSRTYESGTGRVLTSSTDDQTRGPVQDLQYTYDQAGNITSIFDRADTGAGADHQCFTYDGQRRLTQAWTPKTADCAASGRTVANLGGPAPYWTGWTYNTSGQRATETRNTTTPVTATYCYDPARTHALKATTTSTATGACDTTAAQYTYDANGNTETRAEAGGSAVRQSLLWNPEGKLSRLTEGITATDYLYDADGTLLIRRDNASGGETVLYLGATEVHLKAGKKWANRYYTVGGTTIALRSNASGTEKLAFLSTDHHGTGSIAVSTDTTQTLSKRYTTPFGAVRGSGVGSWPDDRGFLGAPADSGTGLTHVGAREYDPSTGRFLSVDPLLTADQHQSLNGYSYANNNPTTLSDPSGMAVPECLTGEISCTGGIPDTKEEREAKERQNGKRKGRDSSGTSYVYKDGRSGKAPPGAPRYNRYLEQILFTNADIAAKLRKERVNQILDGKWDLTNYLEEAVEDIEEKVCHRGARDGCGAYNLAKDLMELFGPDEDEANEIMERIDESWKRKNNKSNNEFGFEDDEEFQIALTLAIHGHEVMSRNDDQQNPHRGDAWVDDMRADFKAMSKSTSSNTLQGHLRKAEQQQVDLTVIDVRKSGMSEDAVMKGFNSFNRGGRTMQRVIVYGNDYMLDLKVK</sequence>
<feature type="compositionally biased region" description="Basic and acidic residues" evidence="2">
    <location>
        <begin position="1918"/>
        <end position="1930"/>
    </location>
</feature>
<dbReference type="InterPro" id="IPR050708">
    <property type="entry name" value="T6SS_VgrG/RHS"/>
</dbReference>
<dbReference type="PANTHER" id="PTHR32305">
    <property type="match status" value="1"/>
</dbReference>
<evidence type="ECO:0000256" key="1">
    <source>
        <dbReference type="ARBA" id="ARBA00022737"/>
    </source>
</evidence>
<dbReference type="Gene3D" id="3.40.1350.120">
    <property type="match status" value="1"/>
</dbReference>
<proteinExistence type="predicted"/>
<evidence type="ECO:0000313" key="4">
    <source>
        <dbReference type="EMBL" id="GAA2486010.1"/>
    </source>
</evidence>